<comment type="caution">
    <text evidence="9">The sequence shown here is derived from an EMBL/GenBank/DDBJ whole genome shotgun (WGS) entry which is preliminary data.</text>
</comment>
<keyword evidence="4" id="KW-0255">Endonuclease</keyword>
<evidence type="ECO:0000256" key="5">
    <source>
        <dbReference type="ARBA" id="ARBA00022801"/>
    </source>
</evidence>
<name>A0A814SZX7_9BILA</name>
<evidence type="ECO:0000256" key="3">
    <source>
        <dbReference type="ARBA" id="ARBA00022722"/>
    </source>
</evidence>
<dbReference type="GO" id="GO:0003964">
    <property type="term" value="F:RNA-directed DNA polymerase activity"/>
    <property type="evidence" value="ECO:0007669"/>
    <property type="project" value="UniProtKB-KW"/>
</dbReference>
<keyword evidence="10" id="KW-1185">Reference proteome</keyword>
<accession>A0A814SZX7</accession>
<feature type="region of interest" description="Disordered" evidence="7">
    <location>
        <begin position="1"/>
        <end position="22"/>
    </location>
</feature>
<dbReference type="Proteomes" id="UP000663879">
    <property type="component" value="Unassembled WGS sequence"/>
</dbReference>
<evidence type="ECO:0000256" key="1">
    <source>
        <dbReference type="ARBA" id="ARBA00022679"/>
    </source>
</evidence>
<evidence type="ECO:0000256" key="6">
    <source>
        <dbReference type="ARBA" id="ARBA00022918"/>
    </source>
</evidence>
<sequence length="56" mass="6338">MGLKEVPKKFRKKNGSVDGKEDGSFKPIAYFSKNYTLAERNYATPEKELLSVVKSI</sequence>
<feature type="domain" description="Reverse transcriptase RNase H-like" evidence="8">
    <location>
        <begin position="20"/>
        <end position="55"/>
    </location>
</feature>
<protein>
    <recommendedName>
        <fullName evidence="8">Reverse transcriptase RNase H-like domain-containing protein</fullName>
    </recommendedName>
</protein>
<dbReference type="InterPro" id="IPR041373">
    <property type="entry name" value="RT_RNaseH"/>
</dbReference>
<evidence type="ECO:0000313" key="9">
    <source>
        <dbReference type="EMBL" id="CAF1154797.1"/>
    </source>
</evidence>
<gene>
    <name evidence="9" type="ORF">OXX778_LOCUS23424</name>
</gene>
<dbReference type="AlphaFoldDB" id="A0A814SZX7"/>
<keyword evidence="1" id="KW-0808">Transferase</keyword>
<keyword evidence="6" id="KW-0695">RNA-directed DNA polymerase</keyword>
<keyword evidence="5" id="KW-0378">Hydrolase</keyword>
<dbReference type="EMBL" id="CAJNOC010012667">
    <property type="protein sequence ID" value="CAF1154797.1"/>
    <property type="molecule type" value="Genomic_DNA"/>
</dbReference>
<evidence type="ECO:0000256" key="7">
    <source>
        <dbReference type="SAM" id="MobiDB-lite"/>
    </source>
</evidence>
<feature type="non-terminal residue" evidence="9">
    <location>
        <position position="56"/>
    </location>
</feature>
<dbReference type="GO" id="GO:0004519">
    <property type="term" value="F:endonuclease activity"/>
    <property type="evidence" value="ECO:0007669"/>
    <property type="project" value="UniProtKB-KW"/>
</dbReference>
<keyword evidence="2" id="KW-0548">Nucleotidyltransferase</keyword>
<evidence type="ECO:0000259" key="8">
    <source>
        <dbReference type="Pfam" id="PF17917"/>
    </source>
</evidence>
<dbReference type="GO" id="GO:0016787">
    <property type="term" value="F:hydrolase activity"/>
    <property type="evidence" value="ECO:0007669"/>
    <property type="project" value="UniProtKB-KW"/>
</dbReference>
<evidence type="ECO:0000256" key="2">
    <source>
        <dbReference type="ARBA" id="ARBA00022695"/>
    </source>
</evidence>
<evidence type="ECO:0000313" key="10">
    <source>
        <dbReference type="Proteomes" id="UP000663879"/>
    </source>
</evidence>
<dbReference type="Pfam" id="PF17917">
    <property type="entry name" value="RT_RNaseH"/>
    <property type="match status" value="1"/>
</dbReference>
<reference evidence="9" key="1">
    <citation type="submission" date="2021-02" db="EMBL/GenBank/DDBJ databases">
        <authorList>
            <person name="Nowell W R."/>
        </authorList>
    </citation>
    <scope>NUCLEOTIDE SEQUENCE</scope>
    <source>
        <strain evidence="9">Ploen Becks lab</strain>
    </source>
</reference>
<proteinExistence type="predicted"/>
<evidence type="ECO:0000256" key="4">
    <source>
        <dbReference type="ARBA" id="ARBA00022759"/>
    </source>
</evidence>
<keyword evidence="3" id="KW-0540">Nuclease</keyword>
<organism evidence="9 10">
    <name type="scientific">Brachionus calyciflorus</name>
    <dbReference type="NCBI Taxonomy" id="104777"/>
    <lineage>
        <taxon>Eukaryota</taxon>
        <taxon>Metazoa</taxon>
        <taxon>Spiralia</taxon>
        <taxon>Gnathifera</taxon>
        <taxon>Rotifera</taxon>
        <taxon>Eurotatoria</taxon>
        <taxon>Monogononta</taxon>
        <taxon>Pseudotrocha</taxon>
        <taxon>Ploima</taxon>
        <taxon>Brachionidae</taxon>
        <taxon>Brachionus</taxon>
    </lineage>
</organism>